<evidence type="ECO:0000313" key="3">
    <source>
        <dbReference type="Proteomes" id="UP000216339"/>
    </source>
</evidence>
<sequence>MTLVGWLLLLVVLAFAGAYAASRRRPKLPGPTVPRVSEGSDDLGSLGLSEVRPAGPRAARPEEEARRPESVSAARPVSPRPAEPASPAPSAGARPVTLPTVPRGDEPARPKAATHPGPATRSGTPWADPAVAHLLASLAGHVGGGVAIVRHDGRQHLVEARTDGGSLVPVDGRRFDLDGDTWLASDALGGLAGAVGARARAIPVGDAVLLIGGDADAADPYFDLLELVLPESALEPSRPASARASAEAPERAPEVDDVDEMDDFDLGDEEAAEAAPVPRATIIAEEQAEARDAERPLAFALVTLADAEERLTGHAPEAVARAEAELRERLETAPDVRRIEPFGDLLFGVFLALAPAGAAAWCDRLASGDPPLFIGAVAPADGDPTDVRNAAARALHDAYDQKRTRVVEA</sequence>
<gene>
    <name evidence="2" type="ORF">BSZ37_18845</name>
</gene>
<dbReference type="Proteomes" id="UP000216339">
    <property type="component" value="Unassembled WGS sequence"/>
</dbReference>
<feature type="region of interest" description="Disordered" evidence="1">
    <location>
        <begin position="236"/>
        <end position="257"/>
    </location>
</feature>
<feature type="compositionally biased region" description="Basic and acidic residues" evidence="1">
    <location>
        <begin position="59"/>
        <end position="69"/>
    </location>
</feature>
<evidence type="ECO:0000256" key="1">
    <source>
        <dbReference type="SAM" id="MobiDB-lite"/>
    </source>
</evidence>
<feature type="region of interest" description="Disordered" evidence="1">
    <location>
        <begin position="24"/>
        <end position="126"/>
    </location>
</feature>
<evidence type="ECO:0008006" key="4">
    <source>
        <dbReference type="Google" id="ProtNLM"/>
    </source>
</evidence>
<dbReference type="EMBL" id="MQWD01000001">
    <property type="protein sequence ID" value="PAP78331.1"/>
    <property type="molecule type" value="Genomic_DNA"/>
</dbReference>
<evidence type="ECO:0000313" key="2">
    <source>
        <dbReference type="EMBL" id="PAP78331.1"/>
    </source>
</evidence>
<reference evidence="2 3" key="1">
    <citation type="submission" date="2016-11" db="EMBL/GenBank/DDBJ databases">
        <title>Study of marine rhodopsin-containing bacteria.</title>
        <authorList>
            <person name="Yoshizawa S."/>
            <person name="Kumagai Y."/>
            <person name="Kogure K."/>
        </authorList>
    </citation>
    <scope>NUCLEOTIDE SEQUENCE [LARGE SCALE GENOMIC DNA]</scope>
    <source>
        <strain evidence="2 3">SAORIC-28</strain>
    </source>
</reference>
<protein>
    <recommendedName>
        <fullName evidence="4">GGDEF domain-containing protein</fullName>
    </recommendedName>
</protein>
<feature type="compositionally biased region" description="Pro residues" evidence="1">
    <location>
        <begin position="78"/>
        <end position="87"/>
    </location>
</feature>
<comment type="caution">
    <text evidence="2">The sequence shown here is derived from an EMBL/GenBank/DDBJ whole genome shotgun (WGS) entry which is preliminary data.</text>
</comment>
<keyword evidence="3" id="KW-1185">Reference proteome</keyword>
<dbReference type="AlphaFoldDB" id="A0A271J477"/>
<proteinExistence type="predicted"/>
<accession>A0A271J477</accession>
<organism evidence="2 3">
    <name type="scientific">Rubrivirga marina</name>
    <dbReference type="NCBI Taxonomy" id="1196024"/>
    <lineage>
        <taxon>Bacteria</taxon>
        <taxon>Pseudomonadati</taxon>
        <taxon>Rhodothermota</taxon>
        <taxon>Rhodothermia</taxon>
        <taxon>Rhodothermales</taxon>
        <taxon>Rubricoccaceae</taxon>
        <taxon>Rubrivirga</taxon>
    </lineage>
</organism>
<feature type="compositionally biased region" description="Low complexity" evidence="1">
    <location>
        <begin position="236"/>
        <end position="247"/>
    </location>
</feature>
<name>A0A271J477_9BACT</name>